<keyword evidence="3" id="KW-1185">Reference proteome</keyword>
<evidence type="ECO:0000256" key="1">
    <source>
        <dbReference type="SAM" id="SignalP"/>
    </source>
</evidence>
<feature type="chain" id="PRO_5035847390" evidence="1">
    <location>
        <begin position="20"/>
        <end position="65"/>
    </location>
</feature>
<sequence length="65" mass="7765">MKNVLQLLLIKFVQYSLLCLKRNQSVVEFKLGILKQGLLQVNIPYLNCFYFQFHEEIRSANIWDC</sequence>
<protein>
    <submittedName>
        <fullName evidence="2">Uncharacterized protein</fullName>
    </submittedName>
</protein>
<proteinExistence type="predicted"/>
<accession>A0A8S1VP31</accession>
<reference evidence="2" key="1">
    <citation type="submission" date="2021-01" db="EMBL/GenBank/DDBJ databases">
        <authorList>
            <consortium name="Genoscope - CEA"/>
            <person name="William W."/>
        </authorList>
    </citation>
    <scope>NUCLEOTIDE SEQUENCE</scope>
</reference>
<gene>
    <name evidence="2" type="ORF">POCTA_138.1.T0680278</name>
</gene>
<organism evidence="2 3">
    <name type="scientific">Paramecium octaurelia</name>
    <dbReference type="NCBI Taxonomy" id="43137"/>
    <lineage>
        <taxon>Eukaryota</taxon>
        <taxon>Sar</taxon>
        <taxon>Alveolata</taxon>
        <taxon>Ciliophora</taxon>
        <taxon>Intramacronucleata</taxon>
        <taxon>Oligohymenophorea</taxon>
        <taxon>Peniculida</taxon>
        <taxon>Parameciidae</taxon>
        <taxon>Paramecium</taxon>
    </lineage>
</organism>
<dbReference type="Proteomes" id="UP000683925">
    <property type="component" value="Unassembled WGS sequence"/>
</dbReference>
<name>A0A8S1VP31_PAROT</name>
<evidence type="ECO:0000313" key="2">
    <source>
        <dbReference type="EMBL" id="CAD8177362.1"/>
    </source>
</evidence>
<dbReference type="EMBL" id="CAJJDP010000067">
    <property type="protein sequence ID" value="CAD8177362.1"/>
    <property type="molecule type" value="Genomic_DNA"/>
</dbReference>
<comment type="caution">
    <text evidence="2">The sequence shown here is derived from an EMBL/GenBank/DDBJ whole genome shotgun (WGS) entry which is preliminary data.</text>
</comment>
<feature type="signal peptide" evidence="1">
    <location>
        <begin position="1"/>
        <end position="19"/>
    </location>
</feature>
<dbReference type="AlphaFoldDB" id="A0A8S1VP31"/>
<keyword evidence="1" id="KW-0732">Signal</keyword>
<evidence type="ECO:0000313" key="3">
    <source>
        <dbReference type="Proteomes" id="UP000683925"/>
    </source>
</evidence>